<protein>
    <submittedName>
        <fullName evidence="5">Glycoside hydrolase, family 5</fullName>
    </submittedName>
</protein>
<dbReference type="AlphaFoldDB" id="Q021I9"/>
<dbReference type="GO" id="GO:0009251">
    <property type="term" value="P:glucan catabolic process"/>
    <property type="evidence" value="ECO:0007669"/>
    <property type="project" value="TreeGrafter"/>
</dbReference>
<dbReference type="GO" id="GO:0004553">
    <property type="term" value="F:hydrolase activity, hydrolyzing O-glycosyl compounds"/>
    <property type="evidence" value="ECO:0007669"/>
    <property type="project" value="InterPro"/>
</dbReference>
<dbReference type="HOGENOM" id="CLU_012932_3_0_0"/>
<dbReference type="InterPro" id="IPR001547">
    <property type="entry name" value="Glyco_hydro_5"/>
</dbReference>
<dbReference type="SUPFAM" id="SSF51445">
    <property type="entry name" value="(Trans)glycosidases"/>
    <property type="match status" value="1"/>
</dbReference>
<name>Q021I9_SOLUE</name>
<proteinExistence type="inferred from homology"/>
<evidence type="ECO:0000256" key="1">
    <source>
        <dbReference type="ARBA" id="ARBA00022801"/>
    </source>
</evidence>
<dbReference type="PANTHER" id="PTHR34142">
    <property type="entry name" value="ENDO-BETA-1,4-GLUCANASE A"/>
    <property type="match status" value="1"/>
</dbReference>
<feature type="domain" description="Glycoside hydrolase family 5" evidence="4">
    <location>
        <begin position="25"/>
        <end position="299"/>
    </location>
</feature>
<dbReference type="InterPro" id="IPR018087">
    <property type="entry name" value="Glyco_hydro_5_CS"/>
</dbReference>
<dbReference type="Gene3D" id="3.20.20.80">
    <property type="entry name" value="Glycosidases"/>
    <property type="match status" value="1"/>
</dbReference>
<dbReference type="PANTHER" id="PTHR34142:SF1">
    <property type="entry name" value="GLYCOSIDE HYDROLASE FAMILY 5 DOMAIN-CONTAINING PROTEIN"/>
    <property type="match status" value="1"/>
</dbReference>
<dbReference type="STRING" id="234267.Acid_3427"/>
<dbReference type="InParanoid" id="Q021I9"/>
<gene>
    <name evidence="5" type="ordered locus">Acid_3427</name>
</gene>
<reference evidence="5" key="1">
    <citation type="submission" date="2006-10" db="EMBL/GenBank/DDBJ databases">
        <title>Complete sequence of Solibacter usitatus Ellin6076.</title>
        <authorList>
            <consortium name="US DOE Joint Genome Institute"/>
            <person name="Copeland A."/>
            <person name="Lucas S."/>
            <person name="Lapidus A."/>
            <person name="Barry K."/>
            <person name="Detter J.C."/>
            <person name="Glavina del Rio T."/>
            <person name="Hammon N."/>
            <person name="Israni S."/>
            <person name="Dalin E."/>
            <person name="Tice H."/>
            <person name="Pitluck S."/>
            <person name="Thompson L.S."/>
            <person name="Brettin T."/>
            <person name="Bruce D."/>
            <person name="Han C."/>
            <person name="Tapia R."/>
            <person name="Gilna P."/>
            <person name="Schmutz J."/>
            <person name="Larimer F."/>
            <person name="Land M."/>
            <person name="Hauser L."/>
            <person name="Kyrpides N."/>
            <person name="Mikhailova N."/>
            <person name="Janssen P.H."/>
            <person name="Kuske C.R."/>
            <person name="Richardson P."/>
        </authorList>
    </citation>
    <scope>NUCLEOTIDE SEQUENCE</scope>
    <source>
        <strain evidence="5">Ellin6076</strain>
    </source>
</reference>
<organism evidence="5">
    <name type="scientific">Solibacter usitatus (strain Ellin6076)</name>
    <dbReference type="NCBI Taxonomy" id="234267"/>
    <lineage>
        <taxon>Bacteria</taxon>
        <taxon>Pseudomonadati</taxon>
        <taxon>Acidobacteriota</taxon>
        <taxon>Terriglobia</taxon>
        <taxon>Bryobacterales</taxon>
        <taxon>Solibacteraceae</taxon>
        <taxon>Candidatus Solibacter</taxon>
    </lineage>
</organism>
<dbReference type="PROSITE" id="PS00659">
    <property type="entry name" value="GLYCOSYL_HYDROL_F5"/>
    <property type="match status" value="1"/>
</dbReference>
<dbReference type="CAZy" id="GH5">
    <property type="family name" value="Glycoside Hydrolase Family 5"/>
</dbReference>
<evidence type="ECO:0000313" key="5">
    <source>
        <dbReference type="EMBL" id="ABJ84400.1"/>
    </source>
</evidence>
<keyword evidence="2 3" id="KW-0326">Glycosidase</keyword>
<evidence type="ECO:0000259" key="4">
    <source>
        <dbReference type="Pfam" id="PF00150"/>
    </source>
</evidence>
<dbReference type="InterPro" id="IPR017853">
    <property type="entry name" value="GH"/>
</dbReference>
<dbReference type="OrthoDB" id="220114at2"/>
<accession>Q021I9</accession>
<dbReference type="KEGG" id="sus:Acid_3427"/>
<evidence type="ECO:0000256" key="2">
    <source>
        <dbReference type="ARBA" id="ARBA00023295"/>
    </source>
</evidence>
<dbReference type="eggNOG" id="COG2730">
    <property type="taxonomic scope" value="Bacteria"/>
</dbReference>
<keyword evidence="1 3" id="KW-0378">Hydrolase</keyword>
<comment type="similarity">
    <text evidence="3">Belongs to the glycosyl hydrolase 5 (cellulase A) family.</text>
</comment>
<dbReference type="EMBL" id="CP000473">
    <property type="protein sequence ID" value="ABJ84400.1"/>
    <property type="molecule type" value="Genomic_DNA"/>
</dbReference>
<sequence>MARLSHLSHGLAALKTAGNRIVEAATGRPVMLRGVNRSGFEYSQTGAGITAEEIQEITGCWGANVVRLPFNQVWALERPGYDPSAYLEALDFVIDQAAARGAYTLLDLQWLDAVTPRGTTGEGRTNFVAALPEWASGELWGQLARRYLRESAVLYDIFNEPHDALPDDESELRGMREDGSTFALESRRVSMAEWQPWARYLIAAIRGVNPDALIFVSGVNWGYDLRCFPLAGVEGVVYSTHVYRNKGKRWDEAFGSLAATHPVFAGEWGGGALDTKWGERLAAYLMERGIGWTAWSWSDEPRLVDAGYVPTAFGKVVKRALGERIEVT</sequence>
<evidence type="ECO:0000256" key="3">
    <source>
        <dbReference type="RuleBase" id="RU361153"/>
    </source>
</evidence>
<dbReference type="Pfam" id="PF00150">
    <property type="entry name" value="Cellulase"/>
    <property type="match status" value="1"/>
</dbReference>